<protein>
    <submittedName>
        <fullName evidence="1">DUF3102 domain-containing protein</fullName>
    </submittedName>
</protein>
<evidence type="ECO:0000313" key="1">
    <source>
        <dbReference type="EMBL" id="MFD2142866.1"/>
    </source>
</evidence>
<accession>A0ABW4Z391</accession>
<dbReference type="Proteomes" id="UP001597299">
    <property type="component" value="Unassembled WGS sequence"/>
</dbReference>
<dbReference type="InterPro" id="IPR021451">
    <property type="entry name" value="DUF3102"/>
</dbReference>
<keyword evidence="2" id="KW-1185">Reference proteome</keyword>
<gene>
    <name evidence="1" type="ORF">ACFSNC_20865</name>
</gene>
<comment type="caution">
    <text evidence="1">The sequence shown here is derived from an EMBL/GenBank/DDBJ whole genome shotgun (WGS) entry which is preliminary data.</text>
</comment>
<proteinExistence type="predicted"/>
<dbReference type="EMBL" id="JBHUHD010000001">
    <property type="protein sequence ID" value="MFD2142866.1"/>
    <property type="molecule type" value="Genomic_DNA"/>
</dbReference>
<reference evidence="2" key="1">
    <citation type="journal article" date="2019" name="Int. J. Syst. Evol. Microbiol.">
        <title>The Global Catalogue of Microorganisms (GCM) 10K type strain sequencing project: providing services to taxonomists for standard genome sequencing and annotation.</title>
        <authorList>
            <consortium name="The Broad Institute Genomics Platform"/>
            <consortium name="The Broad Institute Genome Sequencing Center for Infectious Disease"/>
            <person name="Wu L."/>
            <person name="Ma J."/>
        </authorList>
    </citation>
    <scope>NUCLEOTIDE SEQUENCE [LARGE SCALE GENOMIC DNA]</scope>
    <source>
        <strain evidence="2">CCM 7435</strain>
    </source>
</reference>
<organism evidence="1 2">
    <name type="scientific">Ancylobacter oerskovii</name>
    <dbReference type="NCBI Taxonomy" id="459519"/>
    <lineage>
        <taxon>Bacteria</taxon>
        <taxon>Pseudomonadati</taxon>
        <taxon>Pseudomonadota</taxon>
        <taxon>Alphaproteobacteria</taxon>
        <taxon>Hyphomicrobiales</taxon>
        <taxon>Xanthobacteraceae</taxon>
        <taxon>Ancylobacter</taxon>
    </lineage>
</organism>
<dbReference type="Pfam" id="PF11300">
    <property type="entry name" value="DUF3102"/>
    <property type="match status" value="1"/>
</dbReference>
<sequence>MQLAAESIIEVGRELSEQKEALGHSNFMQWVDAEFEMSQASANRFMQVAERFGSNSSRVINLLPSALYALAAPSTPEPVREAVLERAEAGEREDFSTSRQRFGTISMCVIDYAMENNLEARARAICEADLRLGSAISESAMASAVDRYWRVVAREILHGDGDHSDISHRDADNVDAIAYRALRTRYDFPGNLNG</sequence>
<name>A0ABW4Z391_9HYPH</name>
<evidence type="ECO:0000313" key="2">
    <source>
        <dbReference type="Proteomes" id="UP001597299"/>
    </source>
</evidence>
<dbReference type="RefSeq" id="WP_213356181.1">
    <property type="nucleotide sequence ID" value="NZ_JAHBGB010000044.1"/>
</dbReference>